<comment type="subcellular location">
    <subcellularLocation>
        <location evidence="1">Secreted</location>
    </subcellularLocation>
</comment>
<dbReference type="GO" id="GO:0005576">
    <property type="term" value="C:extracellular region"/>
    <property type="evidence" value="ECO:0007669"/>
    <property type="project" value="UniProtKB-SubCell"/>
</dbReference>
<dbReference type="AlphaFoldDB" id="W4MF69"/>
<dbReference type="CDD" id="cd10918">
    <property type="entry name" value="CE4_NodB_like_5s_6s"/>
    <property type="match status" value="1"/>
</dbReference>
<keyword evidence="5" id="KW-1185">Reference proteome</keyword>
<feature type="domain" description="NodB homology" evidence="3">
    <location>
        <begin position="93"/>
        <end position="348"/>
    </location>
</feature>
<dbReference type="GO" id="GO:0016810">
    <property type="term" value="F:hydrolase activity, acting on carbon-nitrogen (but not peptide) bonds"/>
    <property type="evidence" value="ECO:0007669"/>
    <property type="project" value="InterPro"/>
</dbReference>
<evidence type="ECO:0000256" key="1">
    <source>
        <dbReference type="ARBA" id="ARBA00004613"/>
    </source>
</evidence>
<dbReference type="InterPro" id="IPR051398">
    <property type="entry name" value="Polysacch_Deacetylase"/>
</dbReference>
<dbReference type="SUPFAM" id="SSF88713">
    <property type="entry name" value="Glycoside hydrolase/deacetylase"/>
    <property type="match status" value="1"/>
</dbReference>
<dbReference type="PROSITE" id="PS51677">
    <property type="entry name" value="NODB"/>
    <property type="match status" value="1"/>
</dbReference>
<dbReference type="Pfam" id="PF01522">
    <property type="entry name" value="Polysacc_deac_1"/>
    <property type="match status" value="1"/>
</dbReference>
<dbReference type="InterPro" id="IPR011330">
    <property type="entry name" value="Glyco_hydro/deAcase_b/a-brl"/>
</dbReference>
<evidence type="ECO:0000313" key="4">
    <source>
        <dbReference type="EMBL" id="ETX08277.1"/>
    </source>
</evidence>
<keyword evidence="2" id="KW-0732">Signal</keyword>
<evidence type="ECO:0000313" key="5">
    <source>
        <dbReference type="Proteomes" id="UP000019140"/>
    </source>
</evidence>
<dbReference type="InterPro" id="IPR002509">
    <property type="entry name" value="NODB_dom"/>
</dbReference>
<dbReference type="Gene3D" id="3.20.20.370">
    <property type="entry name" value="Glycoside hydrolase/deacetylase"/>
    <property type="match status" value="1"/>
</dbReference>
<accession>W4MF69</accession>
<reference evidence="4 5" key="1">
    <citation type="journal article" date="2014" name="Nature">
        <title>An environmental bacterial taxon with a large and distinct metabolic repertoire.</title>
        <authorList>
            <person name="Wilson M.C."/>
            <person name="Mori T."/>
            <person name="Ruckert C."/>
            <person name="Uria A.R."/>
            <person name="Helf M.J."/>
            <person name="Takada K."/>
            <person name="Gernert C."/>
            <person name="Steffens U.A."/>
            <person name="Heycke N."/>
            <person name="Schmitt S."/>
            <person name="Rinke C."/>
            <person name="Helfrich E.J."/>
            <person name="Brachmann A.O."/>
            <person name="Gurgui C."/>
            <person name="Wakimoto T."/>
            <person name="Kracht M."/>
            <person name="Crusemann M."/>
            <person name="Hentschel U."/>
            <person name="Abe I."/>
            <person name="Matsunaga S."/>
            <person name="Kalinowski J."/>
            <person name="Takeyama H."/>
            <person name="Piel J."/>
        </authorList>
    </citation>
    <scope>NUCLEOTIDE SEQUENCE [LARGE SCALE GENOMIC DNA]</scope>
    <source>
        <strain evidence="5">TSY2</strain>
    </source>
</reference>
<gene>
    <name evidence="4" type="ORF">ETSY2_06365</name>
</gene>
<dbReference type="HOGENOM" id="CLU_030024_1_0_7"/>
<dbReference type="GO" id="GO:0005975">
    <property type="term" value="P:carbohydrate metabolic process"/>
    <property type="evidence" value="ECO:0007669"/>
    <property type="project" value="InterPro"/>
</dbReference>
<organism evidence="4 5">
    <name type="scientific">Candidatus Entotheonella gemina</name>
    <dbReference type="NCBI Taxonomy" id="1429439"/>
    <lineage>
        <taxon>Bacteria</taxon>
        <taxon>Pseudomonadati</taxon>
        <taxon>Nitrospinota/Tectimicrobiota group</taxon>
        <taxon>Candidatus Tectimicrobiota</taxon>
        <taxon>Candidatus Entotheonellia</taxon>
        <taxon>Candidatus Entotheonellales</taxon>
        <taxon>Candidatus Entotheonellaceae</taxon>
        <taxon>Candidatus Entotheonella</taxon>
    </lineage>
</organism>
<name>W4MF69_9BACT</name>
<protein>
    <recommendedName>
        <fullName evidence="3">NodB homology domain-containing protein</fullName>
    </recommendedName>
</protein>
<dbReference type="PANTHER" id="PTHR34216:SF3">
    <property type="entry name" value="POLY-BETA-1,6-N-ACETYL-D-GLUCOSAMINE N-DEACETYLASE"/>
    <property type="match status" value="1"/>
</dbReference>
<evidence type="ECO:0000259" key="3">
    <source>
        <dbReference type="PROSITE" id="PS51677"/>
    </source>
</evidence>
<proteinExistence type="predicted"/>
<dbReference type="Proteomes" id="UP000019140">
    <property type="component" value="Unassembled WGS sequence"/>
</dbReference>
<sequence>MKLNRETATFCVKWLLFRLGFFRLLRWGWPRRELAVLRYHAVCLPGCTYASRGIAVTPKGFERQVRYLTKHYAVMPLEEAVACLRSGRPLPPNAVAITFDDGYHDNDTAFHILRAHGGCATFFLTSNCIDDREIFWVSEVRHLILRTTQAVLQFKADVHHVSECAFSLHTAEEREAAVSQVTRLIKSCTLAERETVLQALRTALADVDKPFDGPQLMLSSEQVQDMLDGGMSVGGHTLTHANLPSAGLADAERELLQCRRDLQQRFGLGAMAMAYPNGGANAYVTQEIQRLAQETGYDSAWTSASGFVDETTDLFCGPRIGVSESLVQLIYDLEGERLRARLSSAGRG</sequence>
<dbReference type="EMBL" id="AZHX01000257">
    <property type="protein sequence ID" value="ETX08277.1"/>
    <property type="molecule type" value="Genomic_DNA"/>
</dbReference>
<comment type="caution">
    <text evidence="4">The sequence shown here is derived from an EMBL/GenBank/DDBJ whole genome shotgun (WGS) entry which is preliminary data.</text>
</comment>
<evidence type="ECO:0000256" key="2">
    <source>
        <dbReference type="ARBA" id="ARBA00022729"/>
    </source>
</evidence>
<dbReference type="PANTHER" id="PTHR34216">
    <property type="match status" value="1"/>
</dbReference>